<reference evidence="1" key="2">
    <citation type="submission" date="2015-06" db="UniProtKB">
        <authorList>
            <consortium name="EnsemblPlants"/>
        </authorList>
    </citation>
    <scope>IDENTIFICATION</scope>
</reference>
<dbReference type="Proteomes" id="UP000008022">
    <property type="component" value="Unassembled WGS sequence"/>
</dbReference>
<dbReference type="Gramene" id="ORUFI11G12540.1">
    <property type="protein sequence ID" value="ORUFI11G12540.1"/>
    <property type="gene ID" value="ORUFI11G12540"/>
</dbReference>
<dbReference type="EnsemblPlants" id="ORUFI11G12540.1">
    <property type="protein sequence ID" value="ORUFI11G12540.1"/>
    <property type="gene ID" value="ORUFI11G12540"/>
</dbReference>
<sequence>MEEKPPPIVVKPCSPSSLSRSILLSLCRSLSLLTLRSFIHCSNGNATSPMGARERALNFTGAGIVVVRNGGDHPETSPLTINTPLKSSLKALKNLME</sequence>
<dbReference type="HOGENOM" id="CLU_2350412_0_0_1"/>
<proteinExistence type="predicted"/>
<protein>
    <submittedName>
        <fullName evidence="1">Uncharacterized protein</fullName>
    </submittedName>
</protein>
<accession>A0A0E0R7T3</accession>
<keyword evidence="2" id="KW-1185">Reference proteome</keyword>
<evidence type="ECO:0000313" key="2">
    <source>
        <dbReference type="Proteomes" id="UP000008022"/>
    </source>
</evidence>
<name>A0A0E0R7T3_ORYRU</name>
<reference evidence="2" key="1">
    <citation type="submission" date="2013-06" db="EMBL/GenBank/DDBJ databases">
        <authorList>
            <person name="Zhao Q."/>
        </authorList>
    </citation>
    <scope>NUCLEOTIDE SEQUENCE</scope>
    <source>
        <strain evidence="2">cv. W1943</strain>
    </source>
</reference>
<dbReference type="AlphaFoldDB" id="A0A0E0R7T3"/>
<evidence type="ECO:0000313" key="1">
    <source>
        <dbReference type="EnsemblPlants" id="ORUFI11G12540.1"/>
    </source>
</evidence>
<organism evidence="1 2">
    <name type="scientific">Oryza rufipogon</name>
    <name type="common">Brownbeard rice</name>
    <name type="synonym">Asian wild rice</name>
    <dbReference type="NCBI Taxonomy" id="4529"/>
    <lineage>
        <taxon>Eukaryota</taxon>
        <taxon>Viridiplantae</taxon>
        <taxon>Streptophyta</taxon>
        <taxon>Embryophyta</taxon>
        <taxon>Tracheophyta</taxon>
        <taxon>Spermatophyta</taxon>
        <taxon>Magnoliopsida</taxon>
        <taxon>Liliopsida</taxon>
        <taxon>Poales</taxon>
        <taxon>Poaceae</taxon>
        <taxon>BOP clade</taxon>
        <taxon>Oryzoideae</taxon>
        <taxon>Oryzeae</taxon>
        <taxon>Oryzinae</taxon>
        <taxon>Oryza</taxon>
    </lineage>
</organism>